<feature type="domain" description="FAD dependent oxidoreductase" evidence="2">
    <location>
        <begin position="30"/>
        <end position="382"/>
    </location>
</feature>
<evidence type="ECO:0000259" key="2">
    <source>
        <dbReference type="Pfam" id="PF01266"/>
    </source>
</evidence>
<dbReference type="PANTHER" id="PTHR13847">
    <property type="entry name" value="SARCOSINE DEHYDROGENASE-RELATED"/>
    <property type="match status" value="1"/>
</dbReference>
<evidence type="ECO:0000313" key="3">
    <source>
        <dbReference type="EMBL" id="MCK7593022.1"/>
    </source>
</evidence>
<dbReference type="InterPro" id="IPR006076">
    <property type="entry name" value="FAD-dep_OxRdtase"/>
</dbReference>
<dbReference type="PANTHER" id="PTHR13847:SF201">
    <property type="entry name" value="PUTATIBE OXIDOREDUCTASE"/>
    <property type="match status" value="1"/>
</dbReference>
<proteinExistence type="predicted"/>
<name>A0ABT0GG45_9GAMM</name>
<evidence type="ECO:0000256" key="1">
    <source>
        <dbReference type="ARBA" id="ARBA00023002"/>
    </source>
</evidence>
<dbReference type="Gene3D" id="3.50.50.60">
    <property type="entry name" value="FAD/NAD(P)-binding domain"/>
    <property type="match status" value="1"/>
</dbReference>
<organism evidence="3 4">
    <name type="scientific">Pseudomarimonas salicorniae</name>
    <dbReference type="NCBI Taxonomy" id="2933270"/>
    <lineage>
        <taxon>Bacteria</taxon>
        <taxon>Pseudomonadati</taxon>
        <taxon>Pseudomonadota</taxon>
        <taxon>Gammaproteobacteria</taxon>
        <taxon>Lysobacterales</taxon>
        <taxon>Lysobacteraceae</taxon>
        <taxon>Pseudomarimonas</taxon>
    </lineage>
</organism>
<dbReference type="Proteomes" id="UP001431449">
    <property type="component" value="Unassembled WGS sequence"/>
</dbReference>
<dbReference type="SUPFAM" id="SSF51905">
    <property type="entry name" value="FAD/NAD(P)-binding domain"/>
    <property type="match status" value="1"/>
</dbReference>
<keyword evidence="1" id="KW-0560">Oxidoreductase</keyword>
<accession>A0ABT0GG45</accession>
<evidence type="ECO:0000313" key="4">
    <source>
        <dbReference type="Proteomes" id="UP001431449"/>
    </source>
</evidence>
<gene>
    <name evidence="3" type="ORF">M0G41_04975</name>
</gene>
<comment type="caution">
    <text evidence="3">The sequence shown here is derived from an EMBL/GenBank/DDBJ whole genome shotgun (WGS) entry which is preliminary data.</text>
</comment>
<dbReference type="Pfam" id="PF01266">
    <property type="entry name" value="DAO"/>
    <property type="match status" value="1"/>
</dbReference>
<dbReference type="RefSeq" id="WP_248205923.1">
    <property type="nucleotide sequence ID" value="NZ_JALNMH010000003.1"/>
</dbReference>
<dbReference type="EMBL" id="JALNMH010000003">
    <property type="protein sequence ID" value="MCK7593022.1"/>
    <property type="molecule type" value="Genomic_DNA"/>
</dbReference>
<reference evidence="3" key="1">
    <citation type="submission" date="2022-04" db="EMBL/GenBank/DDBJ databases">
        <title>Lysobacter sp. CAU 1642 isolated from sea sand.</title>
        <authorList>
            <person name="Kim W."/>
        </authorList>
    </citation>
    <scope>NUCLEOTIDE SEQUENCE</scope>
    <source>
        <strain evidence="3">CAU 1642</strain>
    </source>
</reference>
<protein>
    <submittedName>
        <fullName evidence="3">FAD-binding oxidoreductase</fullName>
    </submittedName>
</protein>
<keyword evidence="4" id="KW-1185">Reference proteome</keyword>
<sequence>MDLKSGYPFWAVRNGLGEPFPGLAGDVRCDLVVVGGGITGAIFADCFTREGLEVVVLDQRDVGWGSTAASTAMLQYEIDTHLIDLARRYGETAAVLAYRACLEAVRKVRARAARLGVDQRESDSLYLASTPRHLAEMQAEFALRRRHRFPVSWLEVDALRDSYGAEAPGAILSRAGAWLDPYQMARALLRSARRRGARVHDRAAVQRISANSRGVRIETRQGAVLRAPRVVIAAGYESQGFLSQRVAKNRSSYALATDHHVVGRHPAIADTLIWESARPYFYLRSSGDGRIIAGGEDDEIDVPARRDARVDAKARRIARRVSQFLPEVQLSPAWAWAGTFAETFDGLPFIGAHPQWGPRVFFAMAYGGNGITFSHIGADLLSAQLAGRRHPLSELFSFKRLEHRP</sequence>
<dbReference type="InterPro" id="IPR036188">
    <property type="entry name" value="FAD/NAD-bd_sf"/>
</dbReference>
<dbReference type="Gene3D" id="3.30.9.10">
    <property type="entry name" value="D-Amino Acid Oxidase, subunit A, domain 2"/>
    <property type="match status" value="1"/>
</dbReference>